<name>A0A062TP97_9PROT</name>
<dbReference type="SUPFAM" id="SSF46785">
    <property type="entry name" value="Winged helix' DNA-binding domain"/>
    <property type="match status" value="1"/>
</dbReference>
<dbReference type="GO" id="GO:0003700">
    <property type="term" value="F:DNA-binding transcription factor activity"/>
    <property type="evidence" value="ECO:0007669"/>
    <property type="project" value="InterPro"/>
</dbReference>
<comment type="caution">
    <text evidence="2">The sequence shown here is derived from an EMBL/GenBank/DDBJ whole genome shotgun (WGS) entry which is preliminary data.</text>
</comment>
<evidence type="ECO:0000313" key="3">
    <source>
        <dbReference type="Proteomes" id="UP000249123"/>
    </source>
</evidence>
<dbReference type="RefSeq" id="WP_206741038.1">
    <property type="nucleotide sequence ID" value="NZ_AWFA01000052.1"/>
</dbReference>
<dbReference type="Proteomes" id="UP000249123">
    <property type="component" value="Unassembled WGS sequence"/>
</dbReference>
<dbReference type="AlphaFoldDB" id="A0A062TP97"/>
<keyword evidence="3" id="KW-1185">Reference proteome</keyword>
<dbReference type="STRING" id="1280941.HY2_16405"/>
<reference evidence="2 3" key="1">
    <citation type="submission" date="2013-04" db="EMBL/GenBank/DDBJ databases">
        <title>Hyphomonas sp. T24B3 Genome Sequencing.</title>
        <authorList>
            <person name="Lai Q."/>
            <person name="Shao Z."/>
        </authorList>
    </citation>
    <scope>NUCLEOTIDE SEQUENCE [LARGE SCALE GENOMIC DNA]</scope>
    <source>
        <strain evidence="2 3">T24B3</strain>
    </source>
</reference>
<evidence type="ECO:0000259" key="1">
    <source>
        <dbReference type="Pfam" id="PF12802"/>
    </source>
</evidence>
<organism evidence="2 3">
    <name type="scientific">Hyphomonas pacifica</name>
    <dbReference type="NCBI Taxonomy" id="1280941"/>
    <lineage>
        <taxon>Bacteria</taxon>
        <taxon>Pseudomonadati</taxon>
        <taxon>Pseudomonadota</taxon>
        <taxon>Alphaproteobacteria</taxon>
        <taxon>Hyphomonadales</taxon>
        <taxon>Hyphomonadaceae</taxon>
        <taxon>Hyphomonas</taxon>
    </lineage>
</organism>
<sequence length="157" mass="17820">MSETNDVMQANQILLNLLSGFYWLDEGLQSYIRARGWPTVTRPQSMVMANVVMGVRYPSEIARRLGISRQAIHATLKSMNEMDMVRLVDDPNNMRVKLVELTETGEAMRRDAQRAMTLMTEELIRRIGKQAFDQTAATLAQDWGAPLSFSPEDVARD</sequence>
<gene>
    <name evidence="2" type="ORF">HY3_15040</name>
</gene>
<protein>
    <recommendedName>
        <fullName evidence="1">HTH marR-type domain-containing protein</fullName>
    </recommendedName>
</protein>
<accession>A0A062TP97</accession>
<dbReference type="Gene3D" id="1.10.10.10">
    <property type="entry name" value="Winged helix-like DNA-binding domain superfamily/Winged helix DNA-binding domain"/>
    <property type="match status" value="1"/>
</dbReference>
<dbReference type="EMBL" id="AWFB01000032">
    <property type="protein sequence ID" value="RAN32559.1"/>
    <property type="molecule type" value="Genomic_DNA"/>
</dbReference>
<feature type="domain" description="HTH marR-type" evidence="1">
    <location>
        <begin position="40"/>
        <end position="92"/>
    </location>
</feature>
<dbReference type="InterPro" id="IPR036390">
    <property type="entry name" value="WH_DNA-bd_sf"/>
</dbReference>
<evidence type="ECO:0000313" key="2">
    <source>
        <dbReference type="EMBL" id="RAN32559.1"/>
    </source>
</evidence>
<dbReference type="Pfam" id="PF12802">
    <property type="entry name" value="MarR_2"/>
    <property type="match status" value="1"/>
</dbReference>
<proteinExistence type="predicted"/>
<dbReference type="eggNOG" id="COG1846">
    <property type="taxonomic scope" value="Bacteria"/>
</dbReference>
<dbReference type="InterPro" id="IPR036388">
    <property type="entry name" value="WH-like_DNA-bd_sf"/>
</dbReference>
<dbReference type="InterPro" id="IPR000835">
    <property type="entry name" value="HTH_MarR-typ"/>
</dbReference>